<organism evidence="1 2">
    <name type="scientific">Phytophthora oleae</name>
    <dbReference type="NCBI Taxonomy" id="2107226"/>
    <lineage>
        <taxon>Eukaryota</taxon>
        <taxon>Sar</taxon>
        <taxon>Stramenopiles</taxon>
        <taxon>Oomycota</taxon>
        <taxon>Peronosporomycetes</taxon>
        <taxon>Peronosporales</taxon>
        <taxon>Peronosporaceae</taxon>
        <taxon>Phytophthora</taxon>
    </lineage>
</organism>
<dbReference type="EMBL" id="JBIMZQ010000014">
    <property type="protein sequence ID" value="KAL3667393.1"/>
    <property type="molecule type" value="Genomic_DNA"/>
</dbReference>
<evidence type="ECO:0000313" key="1">
    <source>
        <dbReference type="EMBL" id="KAL3667393.1"/>
    </source>
</evidence>
<sequence>MDVSVMRSFKKQIDSAPSDALVLSGEGVDLVKVKTMVKGFRRAKRLPIGPRDELGVFETYLCLLPADSVVDGDADIEGEEDE</sequence>
<dbReference type="Proteomes" id="UP001632037">
    <property type="component" value="Unassembled WGS sequence"/>
</dbReference>
<gene>
    <name evidence="1" type="ORF">V7S43_007619</name>
</gene>
<evidence type="ECO:0000313" key="2">
    <source>
        <dbReference type="Proteomes" id="UP001632037"/>
    </source>
</evidence>
<proteinExistence type="predicted"/>
<name>A0ABD3FKX0_9STRA</name>
<dbReference type="AlphaFoldDB" id="A0ABD3FKX0"/>
<protein>
    <submittedName>
        <fullName evidence="1">Uncharacterized protein</fullName>
    </submittedName>
</protein>
<comment type="caution">
    <text evidence="1">The sequence shown here is derived from an EMBL/GenBank/DDBJ whole genome shotgun (WGS) entry which is preliminary data.</text>
</comment>
<reference evidence="1 2" key="1">
    <citation type="submission" date="2024-09" db="EMBL/GenBank/DDBJ databases">
        <title>Genome sequencing and assembly of Phytophthora oleae, isolate VK10A, causative agent of rot of olive drupes.</title>
        <authorList>
            <person name="Conti Taguali S."/>
            <person name="Riolo M."/>
            <person name="La Spada F."/>
            <person name="Cacciola S.O."/>
            <person name="Dionisio G."/>
        </authorList>
    </citation>
    <scope>NUCLEOTIDE SEQUENCE [LARGE SCALE GENOMIC DNA]</scope>
    <source>
        <strain evidence="1 2">VK10A</strain>
    </source>
</reference>
<accession>A0ABD3FKX0</accession>
<keyword evidence="2" id="KW-1185">Reference proteome</keyword>